<evidence type="ECO:0000313" key="4">
    <source>
        <dbReference type="EMBL" id="HIV22588.1"/>
    </source>
</evidence>
<dbReference type="Proteomes" id="UP000886889">
    <property type="component" value="Unassembled WGS sequence"/>
</dbReference>
<evidence type="ECO:0000256" key="2">
    <source>
        <dbReference type="SAM" id="SignalP"/>
    </source>
</evidence>
<protein>
    <submittedName>
        <fullName evidence="4">GerMN domain-containing protein</fullName>
    </submittedName>
</protein>
<keyword evidence="2" id="KW-0732">Signal</keyword>
<feature type="domain" description="GerMN" evidence="3">
    <location>
        <begin position="205"/>
        <end position="293"/>
    </location>
</feature>
<gene>
    <name evidence="4" type="ORF">IAC80_01480</name>
</gene>
<reference evidence="4" key="1">
    <citation type="submission" date="2020-10" db="EMBL/GenBank/DDBJ databases">
        <authorList>
            <person name="Gilroy R."/>
        </authorList>
    </citation>
    <scope>NUCLEOTIDE SEQUENCE</scope>
    <source>
        <strain evidence="4">ChiBcec6-7307</strain>
    </source>
</reference>
<evidence type="ECO:0000313" key="5">
    <source>
        <dbReference type="Proteomes" id="UP000886889"/>
    </source>
</evidence>
<dbReference type="AlphaFoldDB" id="A0A9D1T859"/>
<feature type="compositionally biased region" description="Low complexity" evidence="1">
    <location>
        <begin position="333"/>
        <end position="353"/>
    </location>
</feature>
<dbReference type="SMART" id="SM00909">
    <property type="entry name" value="Germane"/>
    <property type="match status" value="2"/>
</dbReference>
<evidence type="ECO:0000256" key="1">
    <source>
        <dbReference type="SAM" id="MobiDB-lite"/>
    </source>
</evidence>
<reference evidence="4" key="2">
    <citation type="journal article" date="2021" name="PeerJ">
        <title>Extensive microbial diversity within the chicken gut microbiome revealed by metagenomics and culture.</title>
        <authorList>
            <person name="Gilroy R."/>
            <person name="Ravi A."/>
            <person name="Getino M."/>
            <person name="Pursley I."/>
            <person name="Horton D.L."/>
            <person name="Alikhan N.F."/>
            <person name="Baker D."/>
            <person name="Gharbi K."/>
            <person name="Hall N."/>
            <person name="Watson M."/>
            <person name="Adriaenssens E.M."/>
            <person name="Foster-Nyarko E."/>
            <person name="Jarju S."/>
            <person name="Secka A."/>
            <person name="Antonio M."/>
            <person name="Oren A."/>
            <person name="Chaudhuri R.R."/>
            <person name="La Ragione R."/>
            <person name="Hildebrand F."/>
            <person name="Pallen M.J."/>
        </authorList>
    </citation>
    <scope>NUCLEOTIDE SEQUENCE</scope>
    <source>
        <strain evidence="4">ChiBcec6-7307</strain>
    </source>
</reference>
<feature type="region of interest" description="Disordered" evidence="1">
    <location>
        <begin position="330"/>
        <end position="384"/>
    </location>
</feature>
<proteinExistence type="predicted"/>
<organism evidence="4 5">
    <name type="scientific">Candidatus Merdiplasma excrementigallinarum</name>
    <dbReference type="NCBI Taxonomy" id="2840864"/>
    <lineage>
        <taxon>Bacteria</taxon>
        <taxon>Bacillati</taxon>
        <taxon>Bacillota</taxon>
        <taxon>Clostridia</taxon>
        <taxon>Lachnospirales</taxon>
        <taxon>Lachnospiraceae</taxon>
        <taxon>Lachnospiraceae incertae sedis</taxon>
        <taxon>Candidatus Merdiplasma</taxon>
    </lineage>
</organism>
<comment type="caution">
    <text evidence="4">The sequence shown here is derived from an EMBL/GenBank/DDBJ whole genome shotgun (WGS) entry which is preliminary data.</text>
</comment>
<name>A0A9D1T859_9FIRM</name>
<evidence type="ECO:0000259" key="3">
    <source>
        <dbReference type="SMART" id="SM00909"/>
    </source>
</evidence>
<dbReference type="Pfam" id="PF10646">
    <property type="entry name" value="Germane"/>
    <property type="match status" value="2"/>
</dbReference>
<sequence length="384" mass="42077">MAGKKRWRALLAAAVLLCLCGCGRFTGESGETDGEQYIIYYTNLEGTRLEERSYTPQSDSFDGIMTELLEQFQTPMDIEVDSAMPDGVEINQCTMGIDEIQVDFNGAYLGISNVQEVLLQAGLVKTLVQLPGVMRVRFTVDGQPLTDDDGYEVPAMDKNTFIDSRGEGINSYHYVTLNLYFANQAGDMVSRETRNVFYSSNLITEELIVEQIIRGPANDNLQPVADPSVTINSVDISRGICEIDLGSSFNQVPTGCTADPEICLYAFVNAICDACDVEGVRFAIDGESNVRFRDQVNLDQVFVRNADVIEAEGRETEPLTEIYLNPEGEETETAAPAAENQPEQVQPEQVQPETAREEETTGTTTADQSGLPGVDPALLRGSSL</sequence>
<dbReference type="InterPro" id="IPR019606">
    <property type="entry name" value="GerMN"/>
</dbReference>
<dbReference type="EMBL" id="DVOS01000017">
    <property type="protein sequence ID" value="HIV22588.1"/>
    <property type="molecule type" value="Genomic_DNA"/>
</dbReference>
<feature type="chain" id="PRO_5039182410" evidence="2">
    <location>
        <begin position="27"/>
        <end position="384"/>
    </location>
</feature>
<feature type="signal peptide" evidence="2">
    <location>
        <begin position="1"/>
        <end position="26"/>
    </location>
</feature>
<feature type="domain" description="GerMN" evidence="3">
    <location>
        <begin position="65"/>
        <end position="149"/>
    </location>
</feature>
<accession>A0A9D1T859</accession>